<keyword evidence="3" id="KW-1185">Reference proteome</keyword>
<dbReference type="InterPro" id="IPR007433">
    <property type="entry name" value="DUF481"/>
</dbReference>
<feature type="signal peptide" evidence="1">
    <location>
        <begin position="1"/>
        <end position="20"/>
    </location>
</feature>
<gene>
    <name evidence="2" type="ORF">JKP34_06320</name>
</gene>
<keyword evidence="1" id="KW-0732">Signal</keyword>
<organism evidence="2 3">
    <name type="scientific">Marivirga atlantica</name>
    <dbReference type="NCBI Taxonomy" id="1548457"/>
    <lineage>
        <taxon>Bacteria</taxon>
        <taxon>Pseudomonadati</taxon>
        <taxon>Bacteroidota</taxon>
        <taxon>Cytophagia</taxon>
        <taxon>Cytophagales</taxon>
        <taxon>Marivirgaceae</taxon>
        <taxon>Marivirga</taxon>
    </lineage>
</organism>
<dbReference type="AlphaFoldDB" id="A0A937AEN7"/>
<evidence type="ECO:0000256" key="1">
    <source>
        <dbReference type="SAM" id="SignalP"/>
    </source>
</evidence>
<feature type="chain" id="PRO_5037832748" evidence="1">
    <location>
        <begin position="21"/>
        <end position="262"/>
    </location>
</feature>
<comment type="caution">
    <text evidence="2">The sequence shown here is derived from an EMBL/GenBank/DDBJ whole genome shotgun (WGS) entry which is preliminary data.</text>
</comment>
<dbReference type="EMBL" id="JAERQG010000001">
    <property type="protein sequence ID" value="MBL0764858.1"/>
    <property type="molecule type" value="Genomic_DNA"/>
</dbReference>
<evidence type="ECO:0000313" key="3">
    <source>
        <dbReference type="Proteomes" id="UP000642920"/>
    </source>
</evidence>
<accession>A0A937AEN7</accession>
<reference evidence="2" key="1">
    <citation type="submission" date="2021-01" db="EMBL/GenBank/DDBJ databases">
        <title>Marivirga sp. nov., isolated from intertidal surface sediments.</title>
        <authorList>
            <person name="Zhang M."/>
        </authorList>
    </citation>
    <scope>NUCLEOTIDE SEQUENCE</scope>
    <source>
        <strain evidence="2">SM1354</strain>
    </source>
</reference>
<dbReference type="Proteomes" id="UP000642920">
    <property type="component" value="Unassembled WGS sequence"/>
</dbReference>
<name>A0A937AEN7_9BACT</name>
<dbReference type="RefSeq" id="WP_201918828.1">
    <property type="nucleotide sequence ID" value="NZ_JAERQG010000001.1"/>
</dbReference>
<sequence>MNKFSYIILFLIVSITSTQAQILNVENIRKSAATDKDLLGNLDFNFSMNNRNSTPDSSSIYTQFGVKANVALIKDITAYILIGDVTYNSLAGDAFISAGYIHYRNHFFYQSRFSMEQFNQWQYDAGRGLANRWLTGVGGRYELLDTGKFSLAVGSGIMLEYEAWNAEDGLREKTLPKSSNYIAFKAKFNEAVNVNFTNYYQVGYDWEDDLYRQRFSTDLSLKVKLTSKLLFTTSFTATYDAQPIIPIRKFLFSLDNGLRLKF</sequence>
<proteinExistence type="predicted"/>
<protein>
    <submittedName>
        <fullName evidence="2">DUF481 domain-containing protein</fullName>
    </submittedName>
</protein>
<dbReference type="Pfam" id="PF04338">
    <property type="entry name" value="DUF481"/>
    <property type="match status" value="1"/>
</dbReference>
<evidence type="ECO:0000313" key="2">
    <source>
        <dbReference type="EMBL" id="MBL0764858.1"/>
    </source>
</evidence>